<reference evidence="16 17" key="1">
    <citation type="submission" date="2018-11" db="EMBL/GenBank/DDBJ databases">
        <authorList>
            <consortium name="Pathogen Informatics"/>
        </authorList>
    </citation>
    <scope>NUCLEOTIDE SEQUENCE [LARGE SCALE GENOMIC DNA]</scope>
</reference>
<dbReference type="EC" id="2.7.11.1" evidence="3"/>
<dbReference type="AlphaFoldDB" id="A0A183G773"/>
<keyword evidence="6" id="KW-0479">Metal-binding</keyword>
<dbReference type="OrthoDB" id="1405469at2759"/>
<feature type="domain" description="Protein kinase" evidence="15">
    <location>
        <begin position="1"/>
        <end position="147"/>
    </location>
</feature>
<keyword evidence="9" id="KW-0067">ATP-binding</keyword>
<evidence type="ECO:0000256" key="7">
    <source>
        <dbReference type="ARBA" id="ARBA00022741"/>
    </source>
</evidence>
<dbReference type="InterPro" id="IPR011009">
    <property type="entry name" value="Kinase-like_dom_sf"/>
</dbReference>
<evidence type="ECO:0000256" key="1">
    <source>
        <dbReference type="ARBA" id="ARBA00001946"/>
    </source>
</evidence>
<evidence type="ECO:0000256" key="3">
    <source>
        <dbReference type="ARBA" id="ARBA00012513"/>
    </source>
</evidence>
<accession>A0A183G773</accession>
<dbReference type="GO" id="GO:0090141">
    <property type="term" value="P:positive regulation of mitochondrial fission"/>
    <property type="evidence" value="ECO:0007669"/>
    <property type="project" value="TreeGrafter"/>
</dbReference>
<keyword evidence="5" id="KW-0808">Transferase</keyword>
<dbReference type="Proteomes" id="UP000050761">
    <property type="component" value="Unassembled WGS sequence"/>
</dbReference>
<dbReference type="GO" id="GO:0000422">
    <property type="term" value="P:autophagy of mitochondrion"/>
    <property type="evidence" value="ECO:0007669"/>
    <property type="project" value="TreeGrafter"/>
</dbReference>
<evidence type="ECO:0000256" key="9">
    <source>
        <dbReference type="ARBA" id="ARBA00022840"/>
    </source>
</evidence>
<dbReference type="SUPFAM" id="SSF56112">
    <property type="entry name" value="Protein kinase-like (PK-like)"/>
    <property type="match status" value="1"/>
</dbReference>
<evidence type="ECO:0000256" key="6">
    <source>
        <dbReference type="ARBA" id="ARBA00022723"/>
    </source>
</evidence>
<evidence type="ECO:0000256" key="13">
    <source>
        <dbReference type="ARBA" id="ARBA00047899"/>
    </source>
</evidence>
<comment type="cofactor">
    <cofactor evidence="1">
        <name>Mg(2+)</name>
        <dbReference type="ChEBI" id="CHEBI:18420"/>
    </cofactor>
</comment>
<keyword evidence="11" id="KW-0809">Transit peptide</keyword>
<evidence type="ECO:0000256" key="5">
    <source>
        <dbReference type="ARBA" id="ARBA00022679"/>
    </source>
</evidence>
<dbReference type="Gene3D" id="1.10.510.10">
    <property type="entry name" value="Transferase(Phosphotransferase) domain 1"/>
    <property type="match status" value="1"/>
</dbReference>
<comment type="subcellular location">
    <subcellularLocation>
        <location evidence="2">Mitochondrion</location>
    </subcellularLocation>
</comment>
<accession>A0A3P8AFD0</accession>
<evidence type="ECO:0000256" key="2">
    <source>
        <dbReference type="ARBA" id="ARBA00004173"/>
    </source>
</evidence>
<keyword evidence="4" id="KW-0723">Serine/threonine-protein kinase</keyword>
<organism evidence="17 18">
    <name type="scientific">Heligmosomoides polygyrus</name>
    <name type="common">Parasitic roundworm</name>
    <dbReference type="NCBI Taxonomy" id="6339"/>
    <lineage>
        <taxon>Eukaryota</taxon>
        <taxon>Metazoa</taxon>
        <taxon>Ecdysozoa</taxon>
        <taxon>Nematoda</taxon>
        <taxon>Chromadorea</taxon>
        <taxon>Rhabditida</taxon>
        <taxon>Rhabditina</taxon>
        <taxon>Rhabditomorpha</taxon>
        <taxon>Strongyloidea</taxon>
        <taxon>Heligmosomidae</taxon>
        <taxon>Heligmosomoides</taxon>
    </lineage>
</organism>
<dbReference type="PANTHER" id="PTHR22972">
    <property type="entry name" value="SERINE/THREONINE PROTEIN KINASE"/>
    <property type="match status" value="1"/>
</dbReference>
<evidence type="ECO:0000313" key="16">
    <source>
        <dbReference type="EMBL" id="VDP09371.1"/>
    </source>
</evidence>
<dbReference type="InterPro" id="IPR051511">
    <property type="entry name" value="MitoQC_Scaffold_Kinases"/>
</dbReference>
<keyword evidence="12" id="KW-0496">Mitochondrion</keyword>
<dbReference type="GO" id="GO:0005524">
    <property type="term" value="F:ATP binding"/>
    <property type="evidence" value="ECO:0007669"/>
    <property type="project" value="UniProtKB-KW"/>
</dbReference>
<dbReference type="PROSITE" id="PS50011">
    <property type="entry name" value="PROTEIN_KINASE_DOM"/>
    <property type="match status" value="1"/>
</dbReference>
<dbReference type="EMBL" id="UZAH01030126">
    <property type="protein sequence ID" value="VDP09371.1"/>
    <property type="molecule type" value="Genomic_DNA"/>
</dbReference>
<evidence type="ECO:0000313" key="18">
    <source>
        <dbReference type="WBParaSite" id="HPBE_0001761101-mRNA-1"/>
    </source>
</evidence>
<proteinExistence type="predicted"/>
<evidence type="ECO:0000256" key="14">
    <source>
        <dbReference type="ARBA" id="ARBA00048679"/>
    </source>
</evidence>
<evidence type="ECO:0000256" key="8">
    <source>
        <dbReference type="ARBA" id="ARBA00022777"/>
    </source>
</evidence>
<dbReference type="GO" id="GO:0046872">
    <property type="term" value="F:metal ion binding"/>
    <property type="evidence" value="ECO:0007669"/>
    <property type="project" value="UniProtKB-KW"/>
</dbReference>
<reference evidence="18" key="2">
    <citation type="submission" date="2019-09" db="UniProtKB">
        <authorList>
            <consortium name="WormBaseParasite"/>
        </authorList>
    </citation>
    <scope>IDENTIFICATION</scope>
</reference>
<sequence length="258" mass="28821">MKLMVNDVPHLVISDFGCALATGSWKVKYFDDSVDLGGNRKTRAPEVVLAKPGPDVIVDFRMADTWAAGTLAYEIFTRVNPFYSRLDSATYKEEDLPNLSRFITKPVRDVIYNLLRRDPEERLLPHIAANVVSLSLLRLGGDFQTFLSSSGLSNVFAISAEKILDDVLFLMSAETMAARSSPSEVISRAEQQLRATFFSRLNRDHIWEAVSYFLPKHPLHTDGGFGDVTDTSLADAIKDITLNNNNGIVHRYRPLVLS</sequence>
<keyword evidence="8" id="KW-0418">Kinase</keyword>
<dbReference type="GO" id="GO:0005739">
    <property type="term" value="C:mitochondrion"/>
    <property type="evidence" value="ECO:0007669"/>
    <property type="project" value="UniProtKB-SubCell"/>
</dbReference>
<dbReference type="WBParaSite" id="HPBE_0001761101-mRNA-1">
    <property type="protein sequence ID" value="HPBE_0001761101-mRNA-1"/>
    <property type="gene ID" value="HPBE_0001761101"/>
</dbReference>
<name>A0A183G773_HELPZ</name>
<gene>
    <name evidence="16" type="ORF">HPBE_LOCUS17610</name>
</gene>
<evidence type="ECO:0000256" key="10">
    <source>
        <dbReference type="ARBA" id="ARBA00022842"/>
    </source>
</evidence>
<protein>
    <recommendedName>
        <fullName evidence="3">non-specific serine/threonine protein kinase</fullName>
        <ecNumber evidence="3">2.7.11.1</ecNumber>
    </recommendedName>
</protein>
<evidence type="ECO:0000313" key="17">
    <source>
        <dbReference type="Proteomes" id="UP000050761"/>
    </source>
</evidence>
<keyword evidence="10" id="KW-0460">Magnesium</keyword>
<dbReference type="GO" id="GO:0004674">
    <property type="term" value="F:protein serine/threonine kinase activity"/>
    <property type="evidence" value="ECO:0007669"/>
    <property type="project" value="UniProtKB-KW"/>
</dbReference>
<evidence type="ECO:0000259" key="15">
    <source>
        <dbReference type="PROSITE" id="PS50011"/>
    </source>
</evidence>
<evidence type="ECO:0000256" key="12">
    <source>
        <dbReference type="ARBA" id="ARBA00023128"/>
    </source>
</evidence>
<evidence type="ECO:0000256" key="11">
    <source>
        <dbReference type="ARBA" id="ARBA00022946"/>
    </source>
</evidence>
<keyword evidence="17" id="KW-1185">Reference proteome</keyword>
<keyword evidence="7" id="KW-0547">Nucleotide-binding</keyword>
<comment type="catalytic activity">
    <reaction evidence="13">
        <text>L-threonyl-[protein] + ATP = O-phospho-L-threonyl-[protein] + ADP + H(+)</text>
        <dbReference type="Rhea" id="RHEA:46608"/>
        <dbReference type="Rhea" id="RHEA-COMP:11060"/>
        <dbReference type="Rhea" id="RHEA-COMP:11605"/>
        <dbReference type="ChEBI" id="CHEBI:15378"/>
        <dbReference type="ChEBI" id="CHEBI:30013"/>
        <dbReference type="ChEBI" id="CHEBI:30616"/>
        <dbReference type="ChEBI" id="CHEBI:61977"/>
        <dbReference type="ChEBI" id="CHEBI:456216"/>
        <dbReference type="EC" id="2.7.11.1"/>
    </reaction>
</comment>
<dbReference type="InterPro" id="IPR000719">
    <property type="entry name" value="Prot_kinase_dom"/>
</dbReference>
<dbReference type="PANTHER" id="PTHR22972:SF7">
    <property type="entry name" value="SERINE_THREONINE-PROTEIN KINASE PINK1, MITOCHONDRIAL"/>
    <property type="match status" value="1"/>
</dbReference>
<dbReference type="GO" id="GO:0042981">
    <property type="term" value="P:regulation of apoptotic process"/>
    <property type="evidence" value="ECO:0007669"/>
    <property type="project" value="TreeGrafter"/>
</dbReference>
<comment type="catalytic activity">
    <reaction evidence="14">
        <text>L-seryl-[protein] + ATP = O-phospho-L-seryl-[protein] + ADP + H(+)</text>
        <dbReference type="Rhea" id="RHEA:17989"/>
        <dbReference type="Rhea" id="RHEA-COMP:9863"/>
        <dbReference type="Rhea" id="RHEA-COMP:11604"/>
        <dbReference type="ChEBI" id="CHEBI:15378"/>
        <dbReference type="ChEBI" id="CHEBI:29999"/>
        <dbReference type="ChEBI" id="CHEBI:30616"/>
        <dbReference type="ChEBI" id="CHEBI:83421"/>
        <dbReference type="ChEBI" id="CHEBI:456216"/>
        <dbReference type="EC" id="2.7.11.1"/>
    </reaction>
</comment>
<evidence type="ECO:0000256" key="4">
    <source>
        <dbReference type="ARBA" id="ARBA00022527"/>
    </source>
</evidence>